<reference evidence="1" key="1">
    <citation type="submission" date="2018-08" db="EMBL/GenBank/DDBJ databases">
        <authorList>
            <consortium name="GenomeTrakr network: Whole genome sequencing for foodborne pathogen traceback"/>
        </authorList>
    </citation>
    <scope>NUCLEOTIDE SEQUENCE [LARGE SCALE GENOMIC DNA]</scope>
    <source>
        <strain evidence="1">CFSAN034428</strain>
    </source>
</reference>
<organism evidence="1">
    <name type="scientific">Salmonella enterica</name>
    <name type="common">Salmonella choleraesuis</name>
    <dbReference type="NCBI Taxonomy" id="28901"/>
    <lineage>
        <taxon>Bacteria</taxon>
        <taxon>Pseudomonadati</taxon>
        <taxon>Pseudomonadota</taxon>
        <taxon>Gammaproteobacteria</taxon>
        <taxon>Enterobacterales</taxon>
        <taxon>Enterobacteriaceae</taxon>
        <taxon>Salmonella</taxon>
    </lineage>
</organism>
<evidence type="ECO:0008006" key="2">
    <source>
        <dbReference type="Google" id="ProtNLM"/>
    </source>
</evidence>
<comment type="caution">
    <text evidence="1">The sequence shown here is derived from an EMBL/GenBank/DDBJ whole genome shotgun (WGS) entry which is preliminary data.</text>
</comment>
<evidence type="ECO:0000313" key="1">
    <source>
        <dbReference type="EMBL" id="MIT93071.1"/>
    </source>
</evidence>
<proteinExistence type="predicted"/>
<dbReference type="AlphaFoldDB" id="A0A402TQ19"/>
<protein>
    <recommendedName>
        <fullName evidence="2">DUF1064 domain-containing protein</fullName>
    </recommendedName>
</protein>
<dbReference type="EMBL" id="RSTU01000026">
    <property type="protein sequence ID" value="MIT93071.1"/>
    <property type="molecule type" value="Genomic_DNA"/>
</dbReference>
<name>A0A402TQ19_SALER</name>
<gene>
    <name evidence="1" type="ORF">ATP91_22785</name>
</gene>
<accession>A0A402TQ19</accession>
<sequence>MSKEIKANLITLLEHTFYAGRDKVTFDYVFAAKMKDAGLSITRNFRVDLENGRKGYVDYLITDSDGDQCAIEVDKSGPRDRSVMKLRHLESQGIPGFVLLRYGKNPQRYSVDGVDVIRATPFK</sequence>
<dbReference type="Proteomes" id="UP000839515">
    <property type="component" value="Unassembled WGS sequence"/>
</dbReference>